<dbReference type="EMBL" id="BQNB010017956">
    <property type="protein sequence ID" value="GJT69088.1"/>
    <property type="molecule type" value="Genomic_DNA"/>
</dbReference>
<accession>A0ABQ5G0G4</accession>
<feature type="compositionally biased region" description="Basic and acidic residues" evidence="1">
    <location>
        <begin position="48"/>
        <end position="59"/>
    </location>
</feature>
<reference evidence="2" key="2">
    <citation type="submission" date="2022-01" db="EMBL/GenBank/DDBJ databases">
        <authorList>
            <person name="Yamashiro T."/>
            <person name="Shiraishi A."/>
            <person name="Satake H."/>
            <person name="Nakayama K."/>
        </authorList>
    </citation>
    <scope>NUCLEOTIDE SEQUENCE</scope>
</reference>
<feature type="region of interest" description="Disordered" evidence="1">
    <location>
        <begin position="1"/>
        <end position="65"/>
    </location>
</feature>
<feature type="compositionally biased region" description="Gly residues" evidence="1">
    <location>
        <begin position="1"/>
        <end position="40"/>
    </location>
</feature>
<gene>
    <name evidence="2" type="ORF">Tco_1028374</name>
</gene>
<evidence type="ECO:0000313" key="2">
    <source>
        <dbReference type="EMBL" id="GJT69088.1"/>
    </source>
</evidence>
<comment type="caution">
    <text evidence="2">The sequence shown here is derived from an EMBL/GenBank/DDBJ whole genome shotgun (WGS) entry which is preliminary data.</text>
</comment>
<proteinExistence type="predicted"/>
<keyword evidence="3" id="KW-1185">Reference proteome</keyword>
<sequence length="108" mass="10644">MRGEGMGWGGDGDGGMGGGDGVEGMDGGWGGSRDVGGGGWVWQTWGGDKGEVKERDVRGGDWGMGKGGVVSGWDGCVRAGVVGGFGVASGEGSAEGYQGWWQGGASRG</sequence>
<evidence type="ECO:0000256" key="1">
    <source>
        <dbReference type="SAM" id="MobiDB-lite"/>
    </source>
</evidence>
<organism evidence="2 3">
    <name type="scientific">Tanacetum coccineum</name>
    <dbReference type="NCBI Taxonomy" id="301880"/>
    <lineage>
        <taxon>Eukaryota</taxon>
        <taxon>Viridiplantae</taxon>
        <taxon>Streptophyta</taxon>
        <taxon>Embryophyta</taxon>
        <taxon>Tracheophyta</taxon>
        <taxon>Spermatophyta</taxon>
        <taxon>Magnoliopsida</taxon>
        <taxon>eudicotyledons</taxon>
        <taxon>Gunneridae</taxon>
        <taxon>Pentapetalae</taxon>
        <taxon>asterids</taxon>
        <taxon>campanulids</taxon>
        <taxon>Asterales</taxon>
        <taxon>Asteraceae</taxon>
        <taxon>Asteroideae</taxon>
        <taxon>Anthemideae</taxon>
        <taxon>Anthemidinae</taxon>
        <taxon>Tanacetum</taxon>
    </lineage>
</organism>
<dbReference type="Proteomes" id="UP001151760">
    <property type="component" value="Unassembled WGS sequence"/>
</dbReference>
<name>A0ABQ5G0G4_9ASTR</name>
<evidence type="ECO:0000313" key="3">
    <source>
        <dbReference type="Proteomes" id="UP001151760"/>
    </source>
</evidence>
<reference evidence="2" key="1">
    <citation type="journal article" date="2022" name="Int. J. Mol. Sci.">
        <title>Draft Genome of Tanacetum Coccineum: Genomic Comparison of Closely Related Tanacetum-Family Plants.</title>
        <authorList>
            <person name="Yamashiro T."/>
            <person name="Shiraishi A."/>
            <person name="Nakayama K."/>
            <person name="Satake H."/>
        </authorList>
    </citation>
    <scope>NUCLEOTIDE SEQUENCE</scope>
</reference>
<protein>
    <submittedName>
        <fullName evidence="2">Uncharacterized protein</fullName>
    </submittedName>
</protein>